<proteinExistence type="predicted"/>
<comment type="caution">
    <text evidence="2">The sequence shown here is derived from an EMBL/GenBank/DDBJ whole genome shotgun (WGS) entry which is preliminary data.</text>
</comment>
<dbReference type="EMBL" id="JAAKFY010000027">
    <property type="protein sequence ID" value="KAF3832994.1"/>
    <property type="molecule type" value="Genomic_DNA"/>
</dbReference>
<accession>A0A7J5X7N0</accession>
<keyword evidence="1" id="KW-0732">Signal</keyword>
<dbReference type="Proteomes" id="UP000518266">
    <property type="component" value="Unassembled WGS sequence"/>
</dbReference>
<gene>
    <name evidence="2" type="ORF">F7725_026659</name>
</gene>
<feature type="chain" id="PRO_5029571149" evidence="1">
    <location>
        <begin position="31"/>
        <end position="67"/>
    </location>
</feature>
<keyword evidence="3" id="KW-1185">Reference proteome</keyword>
<feature type="signal peptide" evidence="1">
    <location>
        <begin position="1"/>
        <end position="30"/>
    </location>
</feature>
<dbReference type="AlphaFoldDB" id="A0A7J5X7N0"/>
<organism evidence="2 3">
    <name type="scientific">Dissostichus mawsoni</name>
    <name type="common">Antarctic cod</name>
    <dbReference type="NCBI Taxonomy" id="36200"/>
    <lineage>
        <taxon>Eukaryota</taxon>
        <taxon>Metazoa</taxon>
        <taxon>Chordata</taxon>
        <taxon>Craniata</taxon>
        <taxon>Vertebrata</taxon>
        <taxon>Euteleostomi</taxon>
        <taxon>Actinopterygii</taxon>
        <taxon>Neopterygii</taxon>
        <taxon>Teleostei</taxon>
        <taxon>Neoteleostei</taxon>
        <taxon>Acanthomorphata</taxon>
        <taxon>Eupercaria</taxon>
        <taxon>Perciformes</taxon>
        <taxon>Notothenioidei</taxon>
        <taxon>Nototheniidae</taxon>
        <taxon>Dissostichus</taxon>
    </lineage>
</organism>
<evidence type="ECO:0000313" key="2">
    <source>
        <dbReference type="EMBL" id="KAF3832994.1"/>
    </source>
</evidence>
<reference evidence="2 3" key="1">
    <citation type="submission" date="2020-03" db="EMBL/GenBank/DDBJ databases">
        <title>Dissostichus mawsoni Genome sequencing and assembly.</title>
        <authorList>
            <person name="Park H."/>
        </authorList>
    </citation>
    <scope>NUCLEOTIDE SEQUENCE [LARGE SCALE GENOMIC DNA]</scope>
    <source>
        <strain evidence="2">DM0001</strain>
        <tissue evidence="2">Muscle</tissue>
    </source>
</reference>
<evidence type="ECO:0000256" key="1">
    <source>
        <dbReference type="SAM" id="SignalP"/>
    </source>
</evidence>
<evidence type="ECO:0000313" key="3">
    <source>
        <dbReference type="Proteomes" id="UP000518266"/>
    </source>
</evidence>
<name>A0A7J5X7N0_DISMA</name>
<protein>
    <submittedName>
        <fullName evidence="2">Uncharacterized protein</fullName>
    </submittedName>
</protein>
<sequence>MSFILPEGAGRGLLHRFPPLLLWWTSLCSCLHLPIRAGLMVHQGREPEPEITRMDLSPKTITAAVET</sequence>